<dbReference type="InterPro" id="IPR001647">
    <property type="entry name" value="HTH_TetR"/>
</dbReference>
<evidence type="ECO:0000256" key="1">
    <source>
        <dbReference type="ARBA" id="ARBA00022491"/>
    </source>
</evidence>
<dbReference type="PANTHER" id="PTHR30055">
    <property type="entry name" value="HTH-TYPE TRANSCRIPTIONAL REGULATOR RUTR"/>
    <property type="match status" value="1"/>
</dbReference>
<gene>
    <name evidence="7" type="ORF">GCM10023322_35540</name>
</gene>
<evidence type="ECO:0000256" key="5">
    <source>
        <dbReference type="PROSITE-ProRule" id="PRU00335"/>
    </source>
</evidence>
<evidence type="ECO:0000313" key="8">
    <source>
        <dbReference type="Proteomes" id="UP001501570"/>
    </source>
</evidence>
<dbReference type="InterPro" id="IPR003012">
    <property type="entry name" value="Tet_transcr_reg_TetR"/>
</dbReference>
<dbReference type="RefSeq" id="WP_345630898.1">
    <property type="nucleotide sequence ID" value="NZ_BAABJQ010000009.1"/>
</dbReference>
<reference evidence="8" key="1">
    <citation type="journal article" date="2019" name="Int. J. Syst. Evol. Microbiol.">
        <title>The Global Catalogue of Microorganisms (GCM) 10K type strain sequencing project: providing services to taxonomists for standard genome sequencing and annotation.</title>
        <authorList>
            <consortium name="The Broad Institute Genomics Platform"/>
            <consortium name="The Broad Institute Genome Sequencing Center for Infectious Disease"/>
            <person name="Wu L."/>
            <person name="Ma J."/>
        </authorList>
    </citation>
    <scope>NUCLEOTIDE SEQUENCE [LARGE SCALE GENOMIC DNA]</scope>
    <source>
        <strain evidence="8">JCM 18304</strain>
    </source>
</reference>
<name>A0ABP9RUC2_9ACTN</name>
<dbReference type="InterPro" id="IPR050109">
    <property type="entry name" value="HTH-type_TetR-like_transc_reg"/>
</dbReference>
<evidence type="ECO:0000313" key="7">
    <source>
        <dbReference type="EMBL" id="GAA5187360.1"/>
    </source>
</evidence>
<dbReference type="InterPro" id="IPR009057">
    <property type="entry name" value="Homeodomain-like_sf"/>
</dbReference>
<evidence type="ECO:0000256" key="4">
    <source>
        <dbReference type="ARBA" id="ARBA00023163"/>
    </source>
</evidence>
<sequence length="209" mass="23132">MAIDKDLVVRTALRMLDREGLERLSLRRIAAELDVKAPALYWHFESKRALLDHMADAVLTPALPDLEDPGDAARWPDWLAHTADLIRSRLLAHPDGAQLALGADLTRATALLRIVERTVEVLHHAGFGLADASRAAASFLWFVVGRTVEEQTLPDPASMRRQARANPSILSRAMAERTAPDDQDVSFRFGVRIMVAGMRALIEEERAVG</sequence>
<evidence type="ECO:0000259" key="6">
    <source>
        <dbReference type="PROSITE" id="PS50977"/>
    </source>
</evidence>
<dbReference type="InterPro" id="IPR004111">
    <property type="entry name" value="Repressor_TetR_C"/>
</dbReference>
<dbReference type="EMBL" id="BAABJQ010000009">
    <property type="protein sequence ID" value="GAA5187360.1"/>
    <property type="molecule type" value="Genomic_DNA"/>
</dbReference>
<dbReference type="PRINTS" id="PR00400">
    <property type="entry name" value="TETREPRESSOR"/>
</dbReference>
<keyword evidence="8" id="KW-1185">Reference proteome</keyword>
<dbReference type="PANTHER" id="PTHR30055:SF151">
    <property type="entry name" value="TRANSCRIPTIONAL REGULATORY PROTEIN"/>
    <property type="match status" value="1"/>
</dbReference>
<dbReference type="Gene3D" id="1.10.10.60">
    <property type="entry name" value="Homeodomain-like"/>
    <property type="match status" value="1"/>
</dbReference>
<evidence type="ECO:0000256" key="2">
    <source>
        <dbReference type="ARBA" id="ARBA00023015"/>
    </source>
</evidence>
<evidence type="ECO:0000256" key="3">
    <source>
        <dbReference type="ARBA" id="ARBA00023125"/>
    </source>
</evidence>
<feature type="DNA-binding region" description="H-T-H motif" evidence="5">
    <location>
        <begin position="25"/>
        <end position="44"/>
    </location>
</feature>
<comment type="caution">
    <text evidence="7">The sequence shown here is derived from an EMBL/GenBank/DDBJ whole genome shotgun (WGS) entry which is preliminary data.</text>
</comment>
<dbReference type="Proteomes" id="UP001501570">
    <property type="component" value="Unassembled WGS sequence"/>
</dbReference>
<dbReference type="Pfam" id="PF00440">
    <property type="entry name" value="TetR_N"/>
    <property type="match status" value="1"/>
</dbReference>
<protein>
    <submittedName>
        <fullName evidence="7">TetR/AcrR family transcriptional regulator C-terminal domain-containing protein</fullName>
    </submittedName>
</protein>
<dbReference type="InterPro" id="IPR036271">
    <property type="entry name" value="Tet_transcr_reg_TetR-rel_C_sf"/>
</dbReference>
<proteinExistence type="predicted"/>
<dbReference type="Gene3D" id="1.10.357.10">
    <property type="entry name" value="Tetracycline Repressor, domain 2"/>
    <property type="match status" value="1"/>
</dbReference>
<dbReference type="SUPFAM" id="SSF46689">
    <property type="entry name" value="Homeodomain-like"/>
    <property type="match status" value="1"/>
</dbReference>
<keyword evidence="4" id="KW-0804">Transcription</keyword>
<dbReference type="SUPFAM" id="SSF48498">
    <property type="entry name" value="Tetracyclin repressor-like, C-terminal domain"/>
    <property type="match status" value="1"/>
</dbReference>
<keyword evidence="1" id="KW-0678">Repressor</keyword>
<feature type="domain" description="HTH tetR-type" evidence="6">
    <location>
        <begin position="2"/>
        <end position="62"/>
    </location>
</feature>
<accession>A0ABP9RUC2</accession>
<organism evidence="7 8">
    <name type="scientific">Rugosimonospora acidiphila</name>
    <dbReference type="NCBI Taxonomy" id="556531"/>
    <lineage>
        <taxon>Bacteria</taxon>
        <taxon>Bacillati</taxon>
        <taxon>Actinomycetota</taxon>
        <taxon>Actinomycetes</taxon>
        <taxon>Micromonosporales</taxon>
        <taxon>Micromonosporaceae</taxon>
        <taxon>Rugosimonospora</taxon>
    </lineage>
</organism>
<dbReference type="PRINTS" id="PR00455">
    <property type="entry name" value="HTHTETR"/>
</dbReference>
<dbReference type="PROSITE" id="PS50977">
    <property type="entry name" value="HTH_TETR_2"/>
    <property type="match status" value="1"/>
</dbReference>
<keyword evidence="2" id="KW-0805">Transcription regulation</keyword>
<dbReference type="Pfam" id="PF02909">
    <property type="entry name" value="TetR_C_1"/>
    <property type="match status" value="1"/>
</dbReference>
<keyword evidence="3 5" id="KW-0238">DNA-binding</keyword>